<dbReference type="GO" id="GO:0006508">
    <property type="term" value="P:proteolysis"/>
    <property type="evidence" value="ECO:0007669"/>
    <property type="project" value="UniProtKB-KW"/>
</dbReference>
<dbReference type="EC" id="3.4.19.12" evidence="3"/>
<keyword evidence="14" id="KW-1185">Reference proteome</keyword>
<keyword evidence="7" id="KW-0788">Thiol protease</keyword>
<accession>A0A8R1HX82</accession>
<dbReference type="GO" id="GO:0004843">
    <property type="term" value="F:cysteine-type deubiquitinase activity"/>
    <property type="evidence" value="ECO:0007669"/>
    <property type="project" value="UniProtKB-EC"/>
</dbReference>
<feature type="domain" description="USP" evidence="12">
    <location>
        <begin position="81"/>
        <end position="428"/>
    </location>
</feature>
<evidence type="ECO:0000256" key="10">
    <source>
        <dbReference type="ARBA" id="ARBA00032453"/>
    </source>
</evidence>
<dbReference type="PANTHER" id="PTHR24006">
    <property type="entry name" value="UBIQUITIN CARBOXYL-TERMINAL HYDROLASE"/>
    <property type="match status" value="1"/>
</dbReference>
<dbReference type="GO" id="GO:0016579">
    <property type="term" value="P:protein deubiquitination"/>
    <property type="evidence" value="ECO:0007669"/>
    <property type="project" value="InterPro"/>
</dbReference>
<dbReference type="PROSITE" id="PS00972">
    <property type="entry name" value="USP_1"/>
    <property type="match status" value="1"/>
</dbReference>
<dbReference type="InterPro" id="IPR028889">
    <property type="entry name" value="USP"/>
</dbReference>
<feature type="compositionally biased region" description="Low complexity" evidence="11">
    <location>
        <begin position="49"/>
        <end position="60"/>
    </location>
</feature>
<dbReference type="InterPro" id="IPR018200">
    <property type="entry name" value="USP_CS"/>
</dbReference>
<dbReference type="EnsemblMetazoa" id="CJA14564.1">
    <property type="protein sequence ID" value="CJA14564.1"/>
    <property type="gene ID" value="WBGene00133768"/>
</dbReference>
<dbReference type="Pfam" id="PF00443">
    <property type="entry name" value="UCH"/>
    <property type="match status" value="1"/>
</dbReference>
<reference evidence="14" key="1">
    <citation type="submission" date="2010-08" db="EMBL/GenBank/DDBJ databases">
        <authorList>
            <consortium name="Caenorhabditis japonica Sequencing Consortium"/>
            <person name="Wilson R.K."/>
        </authorList>
    </citation>
    <scope>NUCLEOTIDE SEQUENCE [LARGE SCALE GENOMIC DNA]</scope>
    <source>
        <strain evidence="14">DF5081</strain>
    </source>
</reference>
<dbReference type="PANTHER" id="PTHR24006:SF702">
    <property type="entry name" value="UBIQUITIN CARBOXYL-TERMINAL HYDROLASE 47"/>
    <property type="match status" value="1"/>
</dbReference>
<evidence type="ECO:0000313" key="13">
    <source>
        <dbReference type="EnsemblMetazoa" id="CJA14564.1"/>
    </source>
</evidence>
<dbReference type="Pfam" id="PF19718">
    <property type="entry name" value="USP47_C"/>
    <property type="match status" value="1"/>
</dbReference>
<keyword evidence="5" id="KW-0833">Ubl conjugation pathway</keyword>
<dbReference type="PROSITE" id="PS50235">
    <property type="entry name" value="USP_3"/>
    <property type="match status" value="1"/>
</dbReference>
<evidence type="ECO:0000313" key="14">
    <source>
        <dbReference type="Proteomes" id="UP000005237"/>
    </source>
</evidence>
<reference evidence="13" key="2">
    <citation type="submission" date="2022-06" db="UniProtKB">
        <authorList>
            <consortium name="EnsemblMetazoa"/>
        </authorList>
    </citation>
    <scope>IDENTIFICATION</scope>
    <source>
        <strain evidence="13">DF5081</strain>
    </source>
</reference>
<dbReference type="Gene3D" id="3.90.70.10">
    <property type="entry name" value="Cysteine proteinases"/>
    <property type="match status" value="1"/>
</dbReference>
<evidence type="ECO:0000256" key="4">
    <source>
        <dbReference type="ARBA" id="ARBA00022670"/>
    </source>
</evidence>
<evidence type="ECO:0000256" key="6">
    <source>
        <dbReference type="ARBA" id="ARBA00022801"/>
    </source>
</evidence>
<dbReference type="SUPFAM" id="SSF54001">
    <property type="entry name" value="Cysteine proteinases"/>
    <property type="match status" value="1"/>
</dbReference>
<name>A0A8R1HX82_CAEJA</name>
<feature type="region of interest" description="Disordered" evidence="11">
    <location>
        <begin position="950"/>
        <end position="983"/>
    </location>
</feature>
<sequence>MVRNEFSYANPPKREDSHHVQLAGSGLPGGEQQSISSSEVASADDISKPTQLALPSSSTTASSSSALQYSIPMDENNHRYVGLVNQAMTCYLNSLVQSLYMTPEFRNAMYEWEYVEQPVHVKEQRKKAEQSIPCQLQKLFLLLQTTENDALETKDLTQSFGWTSNEAYDQHDVQELCRLMFDALEHKWKGTKHEKLIQDLYRGTMEDFVACLKCGRESVKTDYFLDLPLAVKPFGALHAFKSVEEALNAFVQPELLEGSNQYMCENCKSKQDAHKGLRITQFPYLLTIQLKRFDFDYNTMHRIKLNDKMTFPDVLDLNEYMNKDRRSNVPGQPINPSKSSEEDDDMDLGSPNPKRYTPGNQSPVQYGTRGDNNAGDRKSIINCPCSTYINRELLFRMLYYDGGLQTMVTEESRAAAIADRELPFEKSVMFKVLDRKCFSTFVKVRLPSQEEIEKSLSTMNAYQGPSWAETLEILKKEELVWNEPRSAVEVMSTVSRNENNEAALIGDGDDDPDASGRVSRTSMRSLSVDDMEPGELGVSGSFCNNTPQMSPCVSEGDDVDGKTLEGKSQLLNDYMQNKSTEFYGKTFPENALTSSNLRLPPFGEDLESPSDIASIGKSTLVPSNSCHTFSNIAPSSDDAIDEKIITVFSHENFHKLDVDSRMRVCEFKMWVAEQLDMDKDQFVIVKHASEDGSDTGYETNFSDDDTINSAFQSCFISIKLRAPLKQDEKMVQVVLFDMLENQRDNWKTLFDLPVSPTTVIGDVMLQCIRLYKEIYGEELSPKKVRMRDMGGTGPSHGRSVLNPNDTMEKRSCNWCSHIFLQIITDDALIGKPGEPVMVRRFRPSTVEVGPTHEVLIDANAENPVQSFVDALVVDSGIPVERLAITDPKEFNWQKWPYTKSRLEMLDNRVNFTKNLSVIFPNPRDFLNKVGSRVLYYKDADEQPKLLTEDERKQIKIKENGQTVNASRRKERPLRIQLSSVSES</sequence>
<dbReference type="InterPro" id="IPR001394">
    <property type="entry name" value="Peptidase_C19_UCH"/>
</dbReference>
<dbReference type="Proteomes" id="UP000005237">
    <property type="component" value="Unassembled WGS sequence"/>
</dbReference>
<comment type="similarity">
    <text evidence="2">Belongs to the peptidase C19 family.</text>
</comment>
<proteinExistence type="inferred from homology"/>
<protein>
    <recommendedName>
        <fullName evidence="8">Ubiquitin carboxyl-terminal hydrolase 47</fullName>
        <ecNumber evidence="3">3.4.19.12</ecNumber>
    </recommendedName>
    <alternativeName>
        <fullName evidence="9">Ubiquitin thioesterase 47</fullName>
    </alternativeName>
    <alternativeName>
        <fullName evidence="10">Ubiquitin-specific-processing protease 47</fullName>
    </alternativeName>
</protein>
<evidence type="ECO:0000259" key="12">
    <source>
        <dbReference type="PROSITE" id="PS50235"/>
    </source>
</evidence>
<organism evidence="13 14">
    <name type="scientific">Caenorhabditis japonica</name>
    <dbReference type="NCBI Taxonomy" id="281687"/>
    <lineage>
        <taxon>Eukaryota</taxon>
        <taxon>Metazoa</taxon>
        <taxon>Ecdysozoa</taxon>
        <taxon>Nematoda</taxon>
        <taxon>Chromadorea</taxon>
        <taxon>Rhabditida</taxon>
        <taxon>Rhabditina</taxon>
        <taxon>Rhabditomorpha</taxon>
        <taxon>Rhabditoidea</taxon>
        <taxon>Rhabditidae</taxon>
        <taxon>Peloderinae</taxon>
        <taxon>Caenorhabditis</taxon>
    </lineage>
</organism>
<feature type="region of interest" description="Disordered" evidence="11">
    <location>
        <begin position="1"/>
        <end position="60"/>
    </location>
</feature>
<feature type="region of interest" description="Disordered" evidence="11">
    <location>
        <begin position="322"/>
        <end position="373"/>
    </location>
</feature>
<evidence type="ECO:0000256" key="1">
    <source>
        <dbReference type="ARBA" id="ARBA00000707"/>
    </source>
</evidence>
<comment type="catalytic activity">
    <reaction evidence="1">
        <text>Thiol-dependent hydrolysis of ester, thioester, amide, peptide and isopeptide bonds formed by the C-terminal Gly of ubiquitin (a 76-residue protein attached to proteins as an intracellular targeting signal).</text>
        <dbReference type="EC" id="3.4.19.12"/>
    </reaction>
</comment>
<dbReference type="InterPro" id="IPR045578">
    <property type="entry name" value="USP47_C"/>
</dbReference>
<evidence type="ECO:0000256" key="7">
    <source>
        <dbReference type="ARBA" id="ARBA00022807"/>
    </source>
</evidence>
<keyword evidence="6" id="KW-0378">Hydrolase</keyword>
<evidence type="ECO:0000256" key="8">
    <source>
        <dbReference type="ARBA" id="ARBA00026136"/>
    </source>
</evidence>
<evidence type="ECO:0000256" key="5">
    <source>
        <dbReference type="ARBA" id="ARBA00022786"/>
    </source>
</evidence>
<dbReference type="InterPro" id="IPR038765">
    <property type="entry name" value="Papain-like_cys_pep_sf"/>
</dbReference>
<dbReference type="AlphaFoldDB" id="A0A8R1HX82"/>
<feature type="compositionally biased region" description="Polar residues" evidence="11">
    <location>
        <begin position="31"/>
        <end position="40"/>
    </location>
</feature>
<dbReference type="FunFam" id="3.90.70.10:FF:000241">
    <property type="entry name" value="Ubiquitin carboxyl-terminal hydrolase"/>
    <property type="match status" value="1"/>
</dbReference>
<feature type="region of interest" description="Disordered" evidence="11">
    <location>
        <begin position="500"/>
        <end position="519"/>
    </location>
</feature>
<evidence type="ECO:0000256" key="9">
    <source>
        <dbReference type="ARBA" id="ARBA00029910"/>
    </source>
</evidence>
<evidence type="ECO:0000256" key="11">
    <source>
        <dbReference type="SAM" id="MobiDB-lite"/>
    </source>
</evidence>
<evidence type="ECO:0000256" key="3">
    <source>
        <dbReference type="ARBA" id="ARBA00012759"/>
    </source>
</evidence>
<dbReference type="GO" id="GO:0005634">
    <property type="term" value="C:nucleus"/>
    <property type="evidence" value="ECO:0007669"/>
    <property type="project" value="TreeGrafter"/>
</dbReference>
<keyword evidence="4" id="KW-0645">Protease</keyword>
<dbReference type="GO" id="GO:0005829">
    <property type="term" value="C:cytosol"/>
    <property type="evidence" value="ECO:0007669"/>
    <property type="project" value="TreeGrafter"/>
</dbReference>
<evidence type="ECO:0000256" key="2">
    <source>
        <dbReference type="ARBA" id="ARBA00009085"/>
    </source>
</evidence>
<dbReference type="InterPro" id="IPR050164">
    <property type="entry name" value="Peptidase_C19"/>
</dbReference>